<accession>A0AAF0IFL7</accession>
<feature type="domain" description="Calcineurin-like phosphoesterase" evidence="1">
    <location>
        <begin position="1"/>
        <end position="236"/>
    </location>
</feature>
<dbReference type="PANTHER" id="PTHR37844">
    <property type="entry name" value="SER/THR PROTEIN PHOSPHATASE SUPERFAMILY (AFU_ORTHOLOGUE AFUA_1G14840)"/>
    <property type="match status" value="1"/>
</dbReference>
<dbReference type="InterPro" id="IPR029052">
    <property type="entry name" value="Metallo-depent_PP-like"/>
</dbReference>
<proteinExistence type="predicted"/>
<dbReference type="SUPFAM" id="SSF56300">
    <property type="entry name" value="Metallo-dependent phosphatases"/>
    <property type="match status" value="1"/>
</dbReference>
<keyword evidence="3" id="KW-1185">Reference proteome</keyword>
<sequence length="310" mass="35087">MKFQILSDLHLELCKQYHTFSIPTTTAPYLVLAGDIGRLQDYDEYLAFLLPLCNQYMRVFLVLGNHEFYGISRAEGLERATSLEREPSLQGKLSILNRTRYDVPDTNITILGCTLHSQIDADSRESVVRKVQDFRRIQDWSVELHNAEHAADVAWLEEEIESVISGKDDQHDGGVKREKKILVITHHAPTRQESSAPEHVSNPWSSAFATDLLPPENTSLSQLTQVQWWIFGHTHYSTRFSRGKVKLLSNQRGYVFPKNGQGGGLHPPPAAHRHSGVQWIRRVLGLQGDHKTGSEGSITEEFDVSKVIDI</sequence>
<dbReference type="Proteomes" id="UP001219355">
    <property type="component" value="Chromosome 1"/>
</dbReference>
<reference evidence="2" key="1">
    <citation type="submission" date="2023-03" db="EMBL/GenBank/DDBJ databases">
        <title>Emydomyces testavorans Genome Sequence.</title>
        <authorList>
            <person name="Hoyer L."/>
        </authorList>
    </citation>
    <scope>NUCLEOTIDE SEQUENCE</scope>
    <source>
        <strain evidence="2">16-2883</strain>
    </source>
</reference>
<dbReference type="InterPro" id="IPR004843">
    <property type="entry name" value="Calcineurin-like_PHP"/>
</dbReference>
<organism evidence="2 3">
    <name type="scientific">Emydomyces testavorans</name>
    <dbReference type="NCBI Taxonomy" id="2070801"/>
    <lineage>
        <taxon>Eukaryota</taxon>
        <taxon>Fungi</taxon>
        <taxon>Dikarya</taxon>
        <taxon>Ascomycota</taxon>
        <taxon>Pezizomycotina</taxon>
        <taxon>Eurotiomycetes</taxon>
        <taxon>Eurotiomycetidae</taxon>
        <taxon>Onygenales</taxon>
        <taxon>Nannizziopsiaceae</taxon>
        <taxon>Emydomyces</taxon>
    </lineage>
</organism>
<dbReference type="Pfam" id="PF00149">
    <property type="entry name" value="Metallophos"/>
    <property type="match status" value="1"/>
</dbReference>
<dbReference type="GO" id="GO:0016787">
    <property type="term" value="F:hydrolase activity"/>
    <property type="evidence" value="ECO:0007669"/>
    <property type="project" value="InterPro"/>
</dbReference>
<evidence type="ECO:0000259" key="1">
    <source>
        <dbReference type="Pfam" id="PF00149"/>
    </source>
</evidence>
<evidence type="ECO:0000313" key="3">
    <source>
        <dbReference type="Proteomes" id="UP001219355"/>
    </source>
</evidence>
<dbReference type="PANTHER" id="PTHR37844:SF2">
    <property type="entry name" value="SER_THR PROTEIN PHOSPHATASE SUPERFAMILY (AFU_ORTHOLOGUE AFUA_1G14840)"/>
    <property type="match status" value="1"/>
</dbReference>
<dbReference type="Gene3D" id="3.60.21.10">
    <property type="match status" value="1"/>
</dbReference>
<name>A0AAF0IFL7_9EURO</name>
<dbReference type="AlphaFoldDB" id="A0AAF0IFL7"/>
<protein>
    <recommendedName>
        <fullName evidence="1">Calcineurin-like phosphoesterase domain-containing protein</fullName>
    </recommendedName>
</protein>
<gene>
    <name evidence="2" type="ORF">PRK78_000216</name>
</gene>
<evidence type="ECO:0000313" key="2">
    <source>
        <dbReference type="EMBL" id="WEW54791.1"/>
    </source>
</evidence>
<dbReference type="EMBL" id="CP120627">
    <property type="protein sequence ID" value="WEW54791.1"/>
    <property type="molecule type" value="Genomic_DNA"/>
</dbReference>